<protein>
    <submittedName>
        <fullName evidence="2">Uncharacterized protein</fullName>
    </submittedName>
</protein>
<dbReference type="Proteomes" id="UP000663828">
    <property type="component" value="Unassembled WGS sequence"/>
</dbReference>
<feature type="region of interest" description="Disordered" evidence="1">
    <location>
        <begin position="185"/>
        <end position="204"/>
    </location>
</feature>
<feature type="region of interest" description="Disordered" evidence="1">
    <location>
        <begin position="89"/>
        <end position="108"/>
    </location>
</feature>
<dbReference type="AlphaFoldDB" id="A0A814V6F0"/>
<feature type="compositionally biased region" description="Polar residues" evidence="1">
    <location>
        <begin position="185"/>
        <end position="198"/>
    </location>
</feature>
<organism evidence="2 3">
    <name type="scientific">Adineta ricciae</name>
    <name type="common">Rotifer</name>
    <dbReference type="NCBI Taxonomy" id="249248"/>
    <lineage>
        <taxon>Eukaryota</taxon>
        <taxon>Metazoa</taxon>
        <taxon>Spiralia</taxon>
        <taxon>Gnathifera</taxon>
        <taxon>Rotifera</taxon>
        <taxon>Eurotatoria</taxon>
        <taxon>Bdelloidea</taxon>
        <taxon>Adinetida</taxon>
        <taxon>Adinetidae</taxon>
        <taxon>Adineta</taxon>
    </lineage>
</organism>
<evidence type="ECO:0000313" key="3">
    <source>
        <dbReference type="Proteomes" id="UP000663828"/>
    </source>
</evidence>
<reference evidence="2" key="1">
    <citation type="submission" date="2021-02" db="EMBL/GenBank/DDBJ databases">
        <authorList>
            <person name="Nowell W R."/>
        </authorList>
    </citation>
    <scope>NUCLEOTIDE SEQUENCE</scope>
</reference>
<proteinExistence type="predicted"/>
<name>A0A814V6F0_ADIRI</name>
<comment type="caution">
    <text evidence="2">The sequence shown here is derived from an EMBL/GenBank/DDBJ whole genome shotgun (WGS) entry which is preliminary data.</text>
</comment>
<feature type="compositionally biased region" description="Polar residues" evidence="1">
    <location>
        <begin position="134"/>
        <end position="151"/>
    </location>
</feature>
<gene>
    <name evidence="2" type="ORF">XAT740_LOCUS22891</name>
</gene>
<accession>A0A814V6F0</accession>
<dbReference type="EMBL" id="CAJNOR010001706">
    <property type="protein sequence ID" value="CAF1186889.1"/>
    <property type="molecule type" value="Genomic_DNA"/>
</dbReference>
<evidence type="ECO:0000313" key="2">
    <source>
        <dbReference type="EMBL" id="CAF1186889.1"/>
    </source>
</evidence>
<keyword evidence="3" id="KW-1185">Reference proteome</keyword>
<feature type="region of interest" description="Disordered" evidence="1">
    <location>
        <begin position="133"/>
        <end position="167"/>
    </location>
</feature>
<evidence type="ECO:0000256" key="1">
    <source>
        <dbReference type="SAM" id="MobiDB-lite"/>
    </source>
</evidence>
<sequence length="204" mass="23239">MEKNTSRKTEPGIYSTSLVNVDQMDITTTYHPLKKQVQQHQLTVESPHAYNYRSRTNSNIIERRFSNVEAPPVIPEIICNSIATNMSMERVPSTTSHSEQEELQNSNSQVTIELDKKLPNENNADHLTKLQKLPSITEQQNSAEPFSTPSTPGYAREDRHRTRRRSSVQILDKKFIQLLSNQMTPSFVGNNESHTKGNISDCEL</sequence>